<keyword evidence="1" id="KW-0540">Nuclease</keyword>
<keyword evidence="4" id="KW-0460">Magnesium</keyword>
<dbReference type="Pfam" id="PF01850">
    <property type="entry name" value="PIN"/>
    <property type="match status" value="1"/>
</dbReference>
<dbReference type="SUPFAM" id="SSF88723">
    <property type="entry name" value="PIN domain-like"/>
    <property type="match status" value="1"/>
</dbReference>
<evidence type="ECO:0000256" key="2">
    <source>
        <dbReference type="ARBA" id="ARBA00022723"/>
    </source>
</evidence>
<gene>
    <name evidence="6" type="ORF">ACFSYJ_04135</name>
</gene>
<keyword evidence="7" id="KW-1185">Reference proteome</keyword>
<reference evidence="7" key="1">
    <citation type="journal article" date="2019" name="Int. J. Syst. Evol. Microbiol.">
        <title>The Global Catalogue of Microorganisms (GCM) 10K type strain sequencing project: providing services to taxonomists for standard genome sequencing and annotation.</title>
        <authorList>
            <consortium name="The Broad Institute Genomics Platform"/>
            <consortium name="The Broad Institute Genome Sequencing Center for Infectious Disease"/>
            <person name="Wu L."/>
            <person name="Ma J."/>
        </authorList>
    </citation>
    <scope>NUCLEOTIDE SEQUENCE [LARGE SCALE GENOMIC DNA]</scope>
    <source>
        <strain evidence="7">CGMCC 4.7643</strain>
    </source>
</reference>
<proteinExistence type="predicted"/>
<evidence type="ECO:0000259" key="5">
    <source>
        <dbReference type="Pfam" id="PF01850"/>
    </source>
</evidence>
<evidence type="ECO:0000256" key="1">
    <source>
        <dbReference type="ARBA" id="ARBA00022722"/>
    </source>
</evidence>
<dbReference type="InterPro" id="IPR029060">
    <property type="entry name" value="PIN-like_dom_sf"/>
</dbReference>
<comment type="caution">
    <text evidence="6">The sequence shown here is derived from an EMBL/GenBank/DDBJ whole genome shotgun (WGS) entry which is preliminary data.</text>
</comment>
<dbReference type="RefSeq" id="WP_345389393.1">
    <property type="nucleotide sequence ID" value="NZ_BAABHG010000003.1"/>
</dbReference>
<feature type="domain" description="PIN" evidence="5">
    <location>
        <begin position="4"/>
        <end position="137"/>
    </location>
</feature>
<organism evidence="6 7">
    <name type="scientific">Amycolatopsis samaneae</name>
    <dbReference type="NCBI Taxonomy" id="664691"/>
    <lineage>
        <taxon>Bacteria</taxon>
        <taxon>Bacillati</taxon>
        <taxon>Actinomycetota</taxon>
        <taxon>Actinomycetes</taxon>
        <taxon>Pseudonocardiales</taxon>
        <taxon>Pseudonocardiaceae</taxon>
        <taxon>Amycolatopsis</taxon>
    </lineage>
</organism>
<sequence length="145" mass="15633">MIFVADASFAVKVLLREDGTETAQRWWADDAVTWLAPTIVAPEVEAAIAVHHRNHPQVFGETRRKLASVTWASMLDAIVLHVVDRSVADTAVSLIQDHGPLRGADALYLAVAVLAAREPGTQVVLGSFDRQQRRAAEAAGVTLTA</sequence>
<evidence type="ECO:0000256" key="3">
    <source>
        <dbReference type="ARBA" id="ARBA00022801"/>
    </source>
</evidence>
<dbReference type="InterPro" id="IPR002716">
    <property type="entry name" value="PIN_dom"/>
</dbReference>
<dbReference type="Proteomes" id="UP001597419">
    <property type="component" value="Unassembled WGS sequence"/>
</dbReference>
<protein>
    <submittedName>
        <fullName evidence="6">Type II toxin-antitoxin system VapC family toxin</fullName>
    </submittedName>
</protein>
<accession>A0ABW5G9N3</accession>
<dbReference type="CDD" id="cd09874">
    <property type="entry name" value="PIN_MT3492-like"/>
    <property type="match status" value="1"/>
</dbReference>
<name>A0ABW5G9N3_9PSEU</name>
<evidence type="ECO:0000313" key="6">
    <source>
        <dbReference type="EMBL" id="MFD2457772.1"/>
    </source>
</evidence>
<dbReference type="Gene3D" id="3.40.50.1010">
    <property type="entry name" value="5'-nuclease"/>
    <property type="match status" value="1"/>
</dbReference>
<keyword evidence="2" id="KW-0479">Metal-binding</keyword>
<keyword evidence="3" id="KW-0378">Hydrolase</keyword>
<evidence type="ECO:0000313" key="7">
    <source>
        <dbReference type="Proteomes" id="UP001597419"/>
    </source>
</evidence>
<dbReference type="EMBL" id="JBHUKU010000002">
    <property type="protein sequence ID" value="MFD2457772.1"/>
    <property type="molecule type" value="Genomic_DNA"/>
</dbReference>
<evidence type="ECO:0000256" key="4">
    <source>
        <dbReference type="ARBA" id="ARBA00022842"/>
    </source>
</evidence>